<comment type="catalytic activity">
    <reaction evidence="7 8">
        <text>2 pyruvate + H(+) = (2S)-2-acetolactate + CO2</text>
        <dbReference type="Rhea" id="RHEA:25249"/>
        <dbReference type="ChEBI" id="CHEBI:15361"/>
        <dbReference type="ChEBI" id="CHEBI:15378"/>
        <dbReference type="ChEBI" id="CHEBI:16526"/>
        <dbReference type="ChEBI" id="CHEBI:58476"/>
        <dbReference type="EC" id="2.2.1.6"/>
    </reaction>
</comment>
<dbReference type="Gene3D" id="3.30.70.260">
    <property type="match status" value="1"/>
</dbReference>
<evidence type="ECO:0000256" key="2">
    <source>
        <dbReference type="ARBA" id="ARBA00005025"/>
    </source>
</evidence>
<dbReference type="FunFam" id="3.30.70.260:FF:000001">
    <property type="entry name" value="Acetolactate synthase, small subunit"/>
    <property type="match status" value="1"/>
</dbReference>
<evidence type="ECO:0000256" key="7">
    <source>
        <dbReference type="ARBA" id="ARBA00048670"/>
    </source>
</evidence>
<organism evidence="10 11">
    <name type="scientific">Serpentinicella alkaliphila</name>
    <dbReference type="NCBI Taxonomy" id="1734049"/>
    <lineage>
        <taxon>Bacteria</taxon>
        <taxon>Bacillati</taxon>
        <taxon>Bacillota</taxon>
        <taxon>Clostridia</taxon>
        <taxon>Peptostreptococcales</taxon>
        <taxon>Natronincolaceae</taxon>
        <taxon>Serpentinicella</taxon>
    </lineage>
</organism>
<dbReference type="GO" id="GO:0009099">
    <property type="term" value="P:L-valine biosynthetic process"/>
    <property type="evidence" value="ECO:0007669"/>
    <property type="project" value="UniProtKB-UniRule"/>
</dbReference>
<dbReference type="InterPro" id="IPR045865">
    <property type="entry name" value="ACT-like_dom_sf"/>
</dbReference>
<reference evidence="10 11" key="1">
    <citation type="submission" date="2019-03" db="EMBL/GenBank/DDBJ databases">
        <title>Genomic Encyclopedia of Type Strains, Phase IV (KMG-IV): sequencing the most valuable type-strain genomes for metagenomic binning, comparative biology and taxonomic classification.</title>
        <authorList>
            <person name="Goeker M."/>
        </authorList>
    </citation>
    <scope>NUCLEOTIDE SEQUENCE [LARGE SCALE GENOMIC DNA]</scope>
    <source>
        <strain evidence="10 11">DSM 100013</strain>
    </source>
</reference>
<evidence type="ECO:0000313" key="11">
    <source>
        <dbReference type="Proteomes" id="UP000295504"/>
    </source>
</evidence>
<evidence type="ECO:0000256" key="1">
    <source>
        <dbReference type="ARBA" id="ARBA00004974"/>
    </source>
</evidence>
<evidence type="ECO:0000256" key="3">
    <source>
        <dbReference type="ARBA" id="ARBA00006341"/>
    </source>
</evidence>
<dbReference type="EC" id="2.2.1.6" evidence="8"/>
<comment type="caution">
    <text evidence="10">The sequence shown here is derived from an EMBL/GenBank/DDBJ whole genome shotgun (WGS) entry which is preliminary data.</text>
</comment>
<dbReference type="NCBIfam" id="NF008864">
    <property type="entry name" value="PRK11895.1"/>
    <property type="match status" value="1"/>
</dbReference>
<evidence type="ECO:0000313" key="10">
    <source>
        <dbReference type="EMBL" id="TCQ04152.1"/>
    </source>
</evidence>
<evidence type="ECO:0000256" key="4">
    <source>
        <dbReference type="ARBA" id="ARBA00011744"/>
    </source>
</evidence>
<evidence type="ECO:0000256" key="5">
    <source>
        <dbReference type="ARBA" id="ARBA00022605"/>
    </source>
</evidence>
<dbReference type="FunFam" id="3.30.70.1150:FF:000001">
    <property type="entry name" value="Acetolactate synthase small subunit"/>
    <property type="match status" value="1"/>
</dbReference>
<dbReference type="GO" id="GO:0003984">
    <property type="term" value="F:acetolactate synthase activity"/>
    <property type="evidence" value="ECO:0007669"/>
    <property type="project" value="UniProtKB-UniRule"/>
</dbReference>
<comment type="pathway">
    <text evidence="2 8">Amino-acid biosynthesis; L-valine biosynthesis; L-valine from pyruvate: step 1/4.</text>
</comment>
<comment type="pathway">
    <text evidence="1 8">Amino-acid biosynthesis; L-isoleucine biosynthesis; L-isoleucine from 2-oxobutanoate: step 1/4.</text>
</comment>
<name>A0A4R2TNI3_9FIRM</name>
<dbReference type="GO" id="GO:0005829">
    <property type="term" value="C:cytosol"/>
    <property type="evidence" value="ECO:0007669"/>
    <property type="project" value="TreeGrafter"/>
</dbReference>
<keyword evidence="11" id="KW-1185">Reference proteome</keyword>
<dbReference type="Gene3D" id="3.30.70.1150">
    <property type="entry name" value="ACT-like. Chain A, domain 2"/>
    <property type="match status" value="1"/>
</dbReference>
<dbReference type="Pfam" id="PF10369">
    <property type="entry name" value="ALS_ss_C"/>
    <property type="match status" value="1"/>
</dbReference>
<evidence type="ECO:0000256" key="8">
    <source>
        <dbReference type="RuleBase" id="RU368092"/>
    </source>
</evidence>
<dbReference type="EMBL" id="SLYC01000007">
    <property type="protein sequence ID" value="TCQ04152.1"/>
    <property type="molecule type" value="Genomic_DNA"/>
</dbReference>
<dbReference type="InterPro" id="IPR019455">
    <property type="entry name" value="Acetolactate_synth_ssu_C"/>
</dbReference>
<dbReference type="UniPathway" id="UPA00049">
    <property type="reaction ID" value="UER00059"/>
</dbReference>
<dbReference type="SUPFAM" id="SSF55021">
    <property type="entry name" value="ACT-like"/>
    <property type="match status" value="2"/>
</dbReference>
<comment type="similarity">
    <text evidence="3 8">Belongs to the acetolactate synthase small subunit family.</text>
</comment>
<dbReference type="AlphaFoldDB" id="A0A4R2TNI3"/>
<keyword evidence="6 8" id="KW-0100">Branched-chain amino acid biosynthesis</keyword>
<dbReference type="PROSITE" id="PS51671">
    <property type="entry name" value="ACT"/>
    <property type="match status" value="1"/>
</dbReference>
<proteinExistence type="inferred from homology"/>
<dbReference type="PANTHER" id="PTHR30239:SF0">
    <property type="entry name" value="ACETOLACTATE SYNTHASE SMALL SUBUNIT 1, CHLOROPLASTIC"/>
    <property type="match status" value="1"/>
</dbReference>
<dbReference type="Proteomes" id="UP000295504">
    <property type="component" value="Unassembled WGS sequence"/>
</dbReference>
<gene>
    <name evidence="10" type="ORF">EDD79_100731</name>
</gene>
<dbReference type="OrthoDB" id="9787365at2"/>
<comment type="subunit">
    <text evidence="4 8">Dimer of large and small chains.</text>
</comment>
<dbReference type="GO" id="GO:0009097">
    <property type="term" value="P:isoleucine biosynthetic process"/>
    <property type="evidence" value="ECO:0007669"/>
    <property type="project" value="UniProtKB-UniRule"/>
</dbReference>
<keyword evidence="5 8" id="KW-0028">Amino-acid biosynthesis</keyword>
<keyword evidence="8" id="KW-0808">Transferase</keyword>
<dbReference type="GO" id="GO:1990610">
    <property type="term" value="F:acetolactate synthase regulator activity"/>
    <property type="evidence" value="ECO:0007669"/>
    <property type="project" value="UniProtKB-UniRule"/>
</dbReference>
<feature type="domain" description="ACT" evidence="9">
    <location>
        <begin position="5"/>
        <end position="79"/>
    </location>
</feature>
<evidence type="ECO:0000259" key="9">
    <source>
        <dbReference type="PROSITE" id="PS51671"/>
    </source>
</evidence>
<comment type="function">
    <text evidence="8">Catalyzes the conversion of 2 pyruvate molecules into acetolactate in the first common step of the biosynthetic pathway of the branched-amino acids such as leucine, isoleucine, and valine.</text>
</comment>
<protein>
    <recommendedName>
        <fullName evidence="8">Acetolactate synthase small subunit</fullName>
        <shortName evidence="8">AHAS</shortName>
        <shortName evidence="8">ALS</shortName>
        <ecNumber evidence="8">2.2.1.6</ecNumber>
    </recommendedName>
    <alternativeName>
        <fullName evidence="8">Acetohydroxy-acid synthase small subunit</fullName>
    </alternativeName>
</protein>
<dbReference type="InterPro" id="IPR027271">
    <property type="entry name" value="Acetolactate_synth/TF_NikR_C"/>
</dbReference>
<evidence type="ECO:0000256" key="6">
    <source>
        <dbReference type="ARBA" id="ARBA00023304"/>
    </source>
</evidence>
<dbReference type="InterPro" id="IPR054480">
    <property type="entry name" value="AHAS_small-like_ACT"/>
</dbReference>
<dbReference type="UniPathway" id="UPA00047">
    <property type="reaction ID" value="UER00055"/>
</dbReference>
<sequence>MQKHILSVLVENQPGVLSRVAGLFSRRGYNIDSLSVGETENPAYSRMTIVVHGDDLTLEQIKKQLAKLVDVIKVVELKEEDAVQRELALIKVKADSKARTSVIEVVAVFRAKIIDVATESLTVEITGDKQKIAAFIEIMKTYEIKEIVRTGLTAIGRSYI</sequence>
<dbReference type="RefSeq" id="WP_132847846.1">
    <property type="nucleotide sequence ID" value="NZ_CP058648.1"/>
</dbReference>
<dbReference type="PANTHER" id="PTHR30239">
    <property type="entry name" value="ACETOLACTATE SYNTHASE SMALL SUBUNIT"/>
    <property type="match status" value="1"/>
</dbReference>
<dbReference type="Pfam" id="PF22629">
    <property type="entry name" value="ACT_AHAS_ss"/>
    <property type="match status" value="1"/>
</dbReference>
<dbReference type="InterPro" id="IPR039557">
    <property type="entry name" value="AHAS_ACT"/>
</dbReference>
<dbReference type="InterPro" id="IPR002912">
    <property type="entry name" value="ACT_dom"/>
</dbReference>
<dbReference type="NCBIfam" id="TIGR00119">
    <property type="entry name" value="acolac_sm"/>
    <property type="match status" value="1"/>
</dbReference>
<dbReference type="InterPro" id="IPR004789">
    <property type="entry name" value="Acetalactate_synth_ssu"/>
</dbReference>
<accession>A0A4R2TNI3</accession>
<dbReference type="CDD" id="cd04878">
    <property type="entry name" value="ACT_AHAS"/>
    <property type="match status" value="1"/>
</dbReference>